<accession>A0AAW6U5S2</accession>
<comment type="caution">
    <text evidence="5">The sequence shown here is derived from an EMBL/GenBank/DDBJ whole genome shotgun (WGS) entry which is preliminary data.</text>
</comment>
<organism evidence="5 6">
    <name type="scientific">Peloplasma aerotolerans</name>
    <dbReference type="NCBI Taxonomy" id="3044389"/>
    <lineage>
        <taxon>Bacteria</taxon>
        <taxon>Bacillati</taxon>
        <taxon>Mycoplasmatota</taxon>
        <taxon>Mollicutes</taxon>
        <taxon>Acholeplasmatales</taxon>
        <taxon>Acholeplasmataceae</taxon>
        <taxon>Peloplasma</taxon>
    </lineage>
</organism>
<sequence length="263" mass="30193">MATIIFIISYIFYVTYLTLITSYFWIPLWIVICIIPAFLTILIAYFLQFPLVLILPGKHPYKAYLMRSISYFLNHFILNLKVKVDGLENVPKGGRLVVYSNHKSYTDAFAILEKLPRPMTLTPKKSVLKIPIINAWIKAYDVFPINRNNPRKTAIDLEKAVETVKNGHAILIFPEGTIKNRLAENVLTMKAGAFKLAQKAEADILVIRLDGNQLTRGRAPFRRTHRHITILKPLLYQDYKDLTTQEISTIVMDMINDVTEINA</sequence>
<dbReference type="SMART" id="SM00563">
    <property type="entry name" value="PlsC"/>
    <property type="match status" value="1"/>
</dbReference>
<keyword evidence="3" id="KW-0812">Transmembrane</keyword>
<dbReference type="SUPFAM" id="SSF69593">
    <property type="entry name" value="Glycerol-3-phosphate (1)-acyltransferase"/>
    <property type="match status" value="1"/>
</dbReference>
<feature type="domain" description="Phospholipid/glycerol acyltransferase" evidence="4">
    <location>
        <begin position="96"/>
        <end position="212"/>
    </location>
</feature>
<dbReference type="EMBL" id="JASCXW010000020">
    <property type="protein sequence ID" value="MDI6453210.1"/>
    <property type="molecule type" value="Genomic_DNA"/>
</dbReference>
<feature type="transmembrane region" description="Helical" evidence="3">
    <location>
        <begin position="34"/>
        <end position="57"/>
    </location>
</feature>
<keyword evidence="3" id="KW-1133">Transmembrane helix</keyword>
<keyword evidence="1" id="KW-0808">Transferase</keyword>
<dbReference type="GO" id="GO:0006654">
    <property type="term" value="P:phosphatidic acid biosynthetic process"/>
    <property type="evidence" value="ECO:0007669"/>
    <property type="project" value="TreeGrafter"/>
</dbReference>
<gene>
    <name evidence="5" type="ORF">QJ521_06520</name>
</gene>
<proteinExistence type="predicted"/>
<keyword evidence="6" id="KW-1185">Reference proteome</keyword>
<dbReference type="GO" id="GO:0003841">
    <property type="term" value="F:1-acylglycerol-3-phosphate O-acyltransferase activity"/>
    <property type="evidence" value="ECO:0007669"/>
    <property type="project" value="TreeGrafter"/>
</dbReference>
<evidence type="ECO:0000256" key="2">
    <source>
        <dbReference type="ARBA" id="ARBA00023315"/>
    </source>
</evidence>
<dbReference type="Proteomes" id="UP001431532">
    <property type="component" value="Unassembled WGS sequence"/>
</dbReference>
<dbReference type="AlphaFoldDB" id="A0AAW6U5S2"/>
<dbReference type="Pfam" id="PF01553">
    <property type="entry name" value="Acyltransferase"/>
    <property type="match status" value="1"/>
</dbReference>
<feature type="transmembrane region" description="Helical" evidence="3">
    <location>
        <begin position="7"/>
        <end position="28"/>
    </location>
</feature>
<protein>
    <submittedName>
        <fullName evidence="5">Lysophospholipid acyltransferase family protein</fullName>
    </submittedName>
</protein>
<evidence type="ECO:0000256" key="1">
    <source>
        <dbReference type="ARBA" id="ARBA00022679"/>
    </source>
</evidence>
<evidence type="ECO:0000256" key="3">
    <source>
        <dbReference type="SAM" id="Phobius"/>
    </source>
</evidence>
<evidence type="ECO:0000259" key="4">
    <source>
        <dbReference type="SMART" id="SM00563"/>
    </source>
</evidence>
<keyword evidence="3" id="KW-0472">Membrane</keyword>
<reference evidence="5" key="1">
    <citation type="submission" date="2023-05" db="EMBL/GenBank/DDBJ databases">
        <title>Mariniplasma microaerophilum sp. nov., a novel anaerobic mollicute isolated from terrestrial mud volcano, Taman Peninsula, Russia.</title>
        <authorList>
            <person name="Khomyakova M.A."/>
            <person name="Merkel A.Y."/>
            <person name="Slobodkin A.I."/>
        </authorList>
    </citation>
    <scope>NUCLEOTIDE SEQUENCE</scope>
    <source>
        <strain evidence="5">M4Ah</strain>
    </source>
</reference>
<keyword evidence="2 5" id="KW-0012">Acyltransferase</keyword>
<evidence type="ECO:0000313" key="5">
    <source>
        <dbReference type="EMBL" id="MDI6453210.1"/>
    </source>
</evidence>
<evidence type="ECO:0000313" key="6">
    <source>
        <dbReference type="Proteomes" id="UP001431532"/>
    </source>
</evidence>
<dbReference type="RefSeq" id="WP_282839640.1">
    <property type="nucleotide sequence ID" value="NZ_JASCXW010000020.1"/>
</dbReference>
<name>A0AAW6U5S2_9MOLU</name>
<dbReference type="InterPro" id="IPR002123">
    <property type="entry name" value="Plipid/glycerol_acylTrfase"/>
</dbReference>
<dbReference type="PANTHER" id="PTHR10434:SF11">
    <property type="entry name" value="1-ACYL-SN-GLYCEROL-3-PHOSPHATE ACYLTRANSFERASE"/>
    <property type="match status" value="1"/>
</dbReference>
<dbReference type="CDD" id="cd07989">
    <property type="entry name" value="LPLAT_AGPAT-like"/>
    <property type="match status" value="1"/>
</dbReference>
<dbReference type="PANTHER" id="PTHR10434">
    <property type="entry name" value="1-ACYL-SN-GLYCEROL-3-PHOSPHATE ACYLTRANSFERASE"/>
    <property type="match status" value="1"/>
</dbReference>